<keyword evidence="3" id="KW-1185">Reference proteome</keyword>
<gene>
    <name evidence="2" type="ORF">E1269_27125</name>
</gene>
<dbReference type="PRINTS" id="PR00111">
    <property type="entry name" value="ABHYDROLASE"/>
</dbReference>
<dbReference type="InterPro" id="IPR029058">
    <property type="entry name" value="AB_hydrolase_fold"/>
</dbReference>
<keyword evidence="2" id="KW-0378">Hydrolase</keyword>
<dbReference type="InterPro" id="IPR000073">
    <property type="entry name" value="AB_hydrolase_1"/>
</dbReference>
<dbReference type="InParanoid" id="A0A4R5CL63"/>
<organism evidence="2 3">
    <name type="scientific">Jiangella asiatica</name>
    <dbReference type="NCBI Taxonomy" id="2530372"/>
    <lineage>
        <taxon>Bacteria</taxon>
        <taxon>Bacillati</taxon>
        <taxon>Actinomycetota</taxon>
        <taxon>Actinomycetes</taxon>
        <taxon>Jiangellales</taxon>
        <taxon>Jiangellaceae</taxon>
        <taxon>Jiangella</taxon>
    </lineage>
</organism>
<dbReference type="Gene3D" id="3.40.50.1820">
    <property type="entry name" value="alpha/beta hydrolase"/>
    <property type="match status" value="1"/>
</dbReference>
<reference evidence="2 3" key="1">
    <citation type="submission" date="2019-03" db="EMBL/GenBank/DDBJ databases">
        <title>Draft genome sequences of novel Actinobacteria.</title>
        <authorList>
            <person name="Sahin N."/>
            <person name="Ay H."/>
            <person name="Saygin H."/>
        </authorList>
    </citation>
    <scope>NUCLEOTIDE SEQUENCE [LARGE SCALE GENOMIC DNA]</scope>
    <source>
        <strain evidence="2 3">5K138</strain>
    </source>
</reference>
<sequence length="253" mass="26531">MGLRCSSRWSGHEFTAVSGNWMHAAVLGEADGVEIVCVHGLGVSHRYYLPLARELASAGLCAVALDLPGFGRSRGPATALGVRGLSLALAGWLRASGREGAPLVANSAGCQVVVDLAVHAPEAVGPLVLIGPTMDSSARNPVRQIVRLLLDVPFERPSVWAVFAGDYARCGLRRAWATFGHLLADRIEDKLGGVLTTVAVVRGQHDPIAPGRWTTFLANGLSDAFCVQVPAAGHVAQYSNPAAVARIVVDMVS</sequence>
<protein>
    <submittedName>
        <fullName evidence="2">Alpha/beta fold hydrolase</fullName>
    </submittedName>
</protein>
<evidence type="ECO:0000313" key="3">
    <source>
        <dbReference type="Proteomes" id="UP000294739"/>
    </source>
</evidence>
<dbReference type="Proteomes" id="UP000294739">
    <property type="component" value="Unassembled WGS sequence"/>
</dbReference>
<dbReference type="AlphaFoldDB" id="A0A4R5CL63"/>
<evidence type="ECO:0000259" key="1">
    <source>
        <dbReference type="Pfam" id="PF12697"/>
    </source>
</evidence>
<dbReference type="OrthoDB" id="27092at2"/>
<name>A0A4R5CL63_9ACTN</name>
<dbReference type="GO" id="GO:0016787">
    <property type="term" value="F:hydrolase activity"/>
    <property type="evidence" value="ECO:0007669"/>
    <property type="project" value="UniProtKB-KW"/>
</dbReference>
<comment type="caution">
    <text evidence="2">The sequence shown here is derived from an EMBL/GenBank/DDBJ whole genome shotgun (WGS) entry which is preliminary data.</text>
</comment>
<dbReference type="SUPFAM" id="SSF53474">
    <property type="entry name" value="alpha/beta-Hydrolases"/>
    <property type="match status" value="1"/>
</dbReference>
<dbReference type="PANTHER" id="PTHR43689">
    <property type="entry name" value="HYDROLASE"/>
    <property type="match status" value="1"/>
</dbReference>
<dbReference type="PANTHER" id="PTHR43689:SF8">
    <property type="entry name" value="ALPHA_BETA-HYDROLASES SUPERFAMILY PROTEIN"/>
    <property type="match status" value="1"/>
</dbReference>
<evidence type="ECO:0000313" key="2">
    <source>
        <dbReference type="EMBL" id="TDD99949.1"/>
    </source>
</evidence>
<feature type="domain" description="AB hydrolase-1" evidence="1">
    <location>
        <begin position="35"/>
        <end position="246"/>
    </location>
</feature>
<dbReference type="EMBL" id="SMKZ01000058">
    <property type="protein sequence ID" value="TDD99949.1"/>
    <property type="molecule type" value="Genomic_DNA"/>
</dbReference>
<dbReference type="Pfam" id="PF12697">
    <property type="entry name" value="Abhydrolase_6"/>
    <property type="match status" value="1"/>
</dbReference>
<proteinExistence type="predicted"/>
<accession>A0A4R5CL63</accession>